<dbReference type="PANTHER" id="PTHR43735">
    <property type="entry name" value="APOPTOSIS-INDUCING FACTOR 1"/>
    <property type="match status" value="1"/>
</dbReference>
<feature type="domain" description="FAD/NAD(P)-binding" evidence="5">
    <location>
        <begin position="10"/>
        <end position="298"/>
    </location>
</feature>
<dbReference type="PRINTS" id="PR00368">
    <property type="entry name" value="FADPNR"/>
</dbReference>
<dbReference type="SUPFAM" id="SSF51905">
    <property type="entry name" value="FAD/NAD(P)-binding domain"/>
    <property type="match status" value="1"/>
</dbReference>
<name>A0A8E2B561_9APHY</name>
<gene>
    <name evidence="6" type="ORF">OBBRIDRAFT_864243</name>
</gene>
<evidence type="ECO:0000256" key="1">
    <source>
        <dbReference type="ARBA" id="ARBA00006442"/>
    </source>
</evidence>
<keyword evidence="7" id="KW-1185">Reference proteome</keyword>
<dbReference type="Pfam" id="PF07992">
    <property type="entry name" value="Pyr_redox_2"/>
    <property type="match status" value="1"/>
</dbReference>
<comment type="similarity">
    <text evidence="1">Belongs to the FAD-dependent oxidoreductase family.</text>
</comment>
<evidence type="ECO:0000256" key="4">
    <source>
        <dbReference type="ARBA" id="ARBA00023002"/>
    </source>
</evidence>
<keyword evidence="2" id="KW-0285">Flavoprotein</keyword>
<proteinExistence type="inferred from homology"/>
<evidence type="ECO:0000259" key="5">
    <source>
        <dbReference type="Pfam" id="PF07992"/>
    </source>
</evidence>
<sequence length="378" mass="41077">MSKKNDERKSIVVVGGGPAGSLLARALSAKLDASKHDLILINDRPFSIHLVAGARMTVTEVDHLEDAALLPYDKLFHNGNGRFVQGRVTAIEEEAAGQGGVVVLQDGERLSYDVLVLATGSSWYGPLNFPSSDADVRAHVKTWRQHYADAKDIVIVGGGAVGIETAGEIRDTYPTKKITIVQGSDLLLNPVYPPKFRKDLEKRVRAKNIDIVFDEYIDSIPEPGTIGVTTRSGKSFATADLVVPAHGPRPNTAFIATLGSDVLDSAGRVKIEPTFQVVGHPGVFAFGDITDWKEQKQQGKIMFHLPVAVPNILSYLAGEPLKKKYKGFWEMIIIPIGKNGGGGYFDVLWGIVVGNWVTRVAKAKDLFIPKVRAEFGLQ</sequence>
<dbReference type="GO" id="GO:0004174">
    <property type="term" value="F:electron-transferring-flavoprotein dehydrogenase activity"/>
    <property type="evidence" value="ECO:0007669"/>
    <property type="project" value="TreeGrafter"/>
</dbReference>
<dbReference type="AlphaFoldDB" id="A0A8E2B561"/>
<evidence type="ECO:0000256" key="3">
    <source>
        <dbReference type="ARBA" id="ARBA00022827"/>
    </source>
</evidence>
<protein>
    <submittedName>
        <fullName evidence="6">FAD/NAD(P)-binding domain-containing protein</fullName>
    </submittedName>
</protein>
<dbReference type="GO" id="GO:0050660">
    <property type="term" value="F:flavin adenine dinucleotide binding"/>
    <property type="evidence" value="ECO:0007669"/>
    <property type="project" value="TreeGrafter"/>
</dbReference>
<accession>A0A8E2B561</accession>
<dbReference type="OrthoDB" id="202203at2759"/>
<evidence type="ECO:0000313" key="6">
    <source>
        <dbReference type="EMBL" id="OCH92812.1"/>
    </source>
</evidence>
<dbReference type="PRINTS" id="PR00469">
    <property type="entry name" value="PNDRDTASEII"/>
</dbReference>
<dbReference type="Gene3D" id="3.50.50.100">
    <property type="match status" value="1"/>
</dbReference>
<evidence type="ECO:0000256" key="2">
    <source>
        <dbReference type="ARBA" id="ARBA00022630"/>
    </source>
</evidence>
<evidence type="ECO:0000313" key="7">
    <source>
        <dbReference type="Proteomes" id="UP000250043"/>
    </source>
</evidence>
<keyword evidence="3" id="KW-0274">FAD</keyword>
<keyword evidence="4" id="KW-0560">Oxidoreductase</keyword>
<reference evidence="6 7" key="1">
    <citation type="submission" date="2016-07" db="EMBL/GenBank/DDBJ databases">
        <title>Draft genome of the white-rot fungus Obba rivulosa 3A-2.</title>
        <authorList>
            <consortium name="DOE Joint Genome Institute"/>
            <person name="Miettinen O."/>
            <person name="Riley R."/>
            <person name="Acob R."/>
            <person name="Barry K."/>
            <person name="Cullen D."/>
            <person name="De Vries R."/>
            <person name="Hainaut M."/>
            <person name="Hatakka A."/>
            <person name="Henrissat B."/>
            <person name="Hilden K."/>
            <person name="Kuo R."/>
            <person name="Labutti K."/>
            <person name="Lipzen A."/>
            <person name="Makela M.R."/>
            <person name="Sandor L."/>
            <person name="Spatafora J.W."/>
            <person name="Grigoriev I.V."/>
            <person name="Hibbett D.S."/>
        </authorList>
    </citation>
    <scope>NUCLEOTIDE SEQUENCE [LARGE SCALE GENOMIC DNA]</scope>
    <source>
        <strain evidence="6 7">3A-2</strain>
    </source>
</reference>
<dbReference type="InterPro" id="IPR036188">
    <property type="entry name" value="FAD/NAD-bd_sf"/>
</dbReference>
<dbReference type="GO" id="GO:0005737">
    <property type="term" value="C:cytoplasm"/>
    <property type="evidence" value="ECO:0007669"/>
    <property type="project" value="TreeGrafter"/>
</dbReference>
<dbReference type="Proteomes" id="UP000250043">
    <property type="component" value="Unassembled WGS sequence"/>
</dbReference>
<dbReference type="PANTHER" id="PTHR43735:SF3">
    <property type="entry name" value="FERROPTOSIS SUPPRESSOR PROTEIN 1"/>
    <property type="match status" value="1"/>
</dbReference>
<dbReference type="EMBL" id="KV722363">
    <property type="protein sequence ID" value="OCH92812.1"/>
    <property type="molecule type" value="Genomic_DNA"/>
</dbReference>
<organism evidence="6 7">
    <name type="scientific">Obba rivulosa</name>
    <dbReference type="NCBI Taxonomy" id="1052685"/>
    <lineage>
        <taxon>Eukaryota</taxon>
        <taxon>Fungi</taxon>
        <taxon>Dikarya</taxon>
        <taxon>Basidiomycota</taxon>
        <taxon>Agaricomycotina</taxon>
        <taxon>Agaricomycetes</taxon>
        <taxon>Polyporales</taxon>
        <taxon>Gelatoporiaceae</taxon>
        <taxon>Obba</taxon>
    </lineage>
</organism>
<dbReference type="InterPro" id="IPR023753">
    <property type="entry name" value="FAD/NAD-binding_dom"/>
</dbReference>